<evidence type="ECO:0000313" key="5">
    <source>
        <dbReference type="EMBL" id="MEE6308232.1"/>
    </source>
</evidence>
<dbReference type="NCBIfam" id="TIGR00996">
    <property type="entry name" value="Mtu_fam_mce"/>
    <property type="match status" value="1"/>
</dbReference>
<dbReference type="Proteomes" id="UP001339911">
    <property type="component" value="Unassembled WGS sequence"/>
</dbReference>
<feature type="compositionally biased region" description="Low complexity" evidence="1">
    <location>
        <begin position="377"/>
        <end position="401"/>
    </location>
</feature>
<proteinExistence type="predicted"/>
<reference evidence="5 6" key="1">
    <citation type="submission" date="2024-01" db="EMBL/GenBank/DDBJ databases">
        <title>Genome insights into Plantactinospora veratri sp. nov.</title>
        <authorList>
            <person name="Wang L."/>
        </authorList>
    </citation>
    <scope>NUCLEOTIDE SEQUENCE [LARGE SCALE GENOMIC DNA]</scope>
    <source>
        <strain evidence="5 6">NEAU-FHS4</strain>
    </source>
</reference>
<feature type="compositionally biased region" description="Basic and acidic residues" evidence="1">
    <location>
        <begin position="354"/>
        <end position="364"/>
    </location>
</feature>
<organism evidence="5 6">
    <name type="scientific">Plantactinospora veratri</name>
    <dbReference type="NCBI Taxonomy" id="1436122"/>
    <lineage>
        <taxon>Bacteria</taxon>
        <taxon>Bacillati</taxon>
        <taxon>Actinomycetota</taxon>
        <taxon>Actinomycetes</taxon>
        <taxon>Micromonosporales</taxon>
        <taxon>Micromonosporaceae</taxon>
        <taxon>Plantactinospora</taxon>
    </lineage>
</organism>
<sequence length="444" mass="47088">MNTRGSALGRRFLGIVFVVVLVAALTLAVLQYRKVFTPVAWVTLYTAQTGMQLSPGAEVKLRGVPVGEVREIGSDGARARLRLALDPDLVGQVPSDVTARLLPKTLFGERYVALVAPAGSTAAPLRDGAVISQDRSRNGVELERVLDEALPLLQSIRPDKLASTLAALATALDGRGEQLGQTLEALDGYLSELNRELPALTEDVRRLAAVLDSYDAALPDLLAILRDVTPTAWTVADQRTQLAAFLAEATDAADVGRLFLDRHGDQVVRLGELGRPVLELLAAYAPEYPCLMQGLVRAQPRAEEVFRNGRMHVTLEVTRDNGAYQPGRDAPVYAASTGPQCRELPNPTPPAPEVRIEDGYDHGGSRPGPVKLPVGRPPAGTAASTGAAPTAGNPPAMGTAGTKEEQNLLKPIIGAATDTLPVQVPDIAVLLWGPLLRGAVVNVK</sequence>
<keyword evidence="2" id="KW-0812">Transmembrane</keyword>
<feature type="domain" description="Mce/MlaD" evidence="3">
    <location>
        <begin position="42"/>
        <end position="116"/>
    </location>
</feature>
<keyword evidence="2" id="KW-0472">Membrane</keyword>
<protein>
    <submittedName>
        <fullName evidence="5">MCE family protein</fullName>
    </submittedName>
</protein>
<feature type="domain" description="Mammalian cell entry C-terminal" evidence="4">
    <location>
        <begin position="122"/>
        <end position="339"/>
    </location>
</feature>
<evidence type="ECO:0000259" key="3">
    <source>
        <dbReference type="Pfam" id="PF02470"/>
    </source>
</evidence>
<feature type="transmembrane region" description="Helical" evidence="2">
    <location>
        <begin position="12"/>
        <end position="32"/>
    </location>
</feature>
<dbReference type="RefSeq" id="WP_331208514.1">
    <property type="nucleotide sequence ID" value="NZ_JAZGQL010000009.1"/>
</dbReference>
<keyword evidence="6" id="KW-1185">Reference proteome</keyword>
<keyword evidence="2" id="KW-1133">Transmembrane helix</keyword>
<dbReference type="InterPro" id="IPR003399">
    <property type="entry name" value="Mce/MlaD"/>
</dbReference>
<name>A0ABU7SE97_9ACTN</name>
<dbReference type="InterPro" id="IPR005693">
    <property type="entry name" value="Mce"/>
</dbReference>
<dbReference type="Pfam" id="PF02470">
    <property type="entry name" value="MlaD"/>
    <property type="match status" value="1"/>
</dbReference>
<comment type="caution">
    <text evidence="5">The sequence shown here is derived from an EMBL/GenBank/DDBJ whole genome shotgun (WGS) entry which is preliminary data.</text>
</comment>
<dbReference type="PANTHER" id="PTHR33371:SF19">
    <property type="entry name" value="MCE-FAMILY PROTEIN MCE4A"/>
    <property type="match status" value="1"/>
</dbReference>
<evidence type="ECO:0000313" key="6">
    <source>
        <dbReference type="Proteomes" id="UP001339911"/>
    </source>
</evidence>
<dbReference type="InterPro" id="IPR052336">
    <property type="entry name" value="MlaD_Phospholipid_Transporter"/>
</dbReference>
<gene>
    <name evidence="5" type="ORF">V1634_15495</name>
</gene>
<dbReference type="PANTHER" id="PTHR33371">
    <property type="entry name" value="INTERMEMBRANE PHOSPHOLIPID TRANSPORT SYSTEM BINDING PROTEIN MLAD-RELATED"/>
    <property type="match status" value="1"/>
</dbReference>
<evidence type="ECO:0000256" key="2">
    <source>
        <dbReference type="SAM" id="Phobius"/>
    </source>
</evidence>
<evidence type="ECO:0000259" key="4">
    <source>
        <dbReference type="Pfam" id="PF11887"/>
    </source>
</evidence>
<dbReference type="EMBL" id="JAZGQL010000009">
    <property type="protein sequence ID" value="MEE6308232.1"/>
    <property type="molecule type" value="Genomic_DNA"/>
</dbReference>
<accession>A0ABU7SE97</accession>
<evidence type="ECO:0000256" key="1">
    <source>
        <dbReference type="SAM" id="MobiDB-lite"/>
    </source>
</evidence>
<dbReference type="InterPro" id="IPR024516">
    <property type="entry name" value="Mce_C"/>
</dbReference>
<dbReference type="Pfam" id="PF11887">
    <property type="entry name" value="Mce4_CUP1"/>
    <property type="match status" value="1"/>
</dbReference>
<feature type="region of interest" description="Disordered" evidence="1">
    <location>
        <begin position="338"/>
        <end position="401"/>
    </location>
</feature>